<name>A0ACA9N4I1_9GLOM</name>
<evidence type="ECO:0000313" key="1">
    <source>
        <dbReference type="EMBL" id="CAG8627686.1"/>
    </source>
</evidence>
<sequence>HKKNSNKNTNARTPSESGSSTTKVFTENIPNYNGSSVTTNVTDEESINSGQRDIPNYNGLTDEESVNSGQRDNPNYNGLSDTTNVTDGESVKSGHRENGKYYLKSHKSNHSNHSIDMPKKDSTATDLVVQEKLHKVEDNVDTAITNQSSHVSDDNTTNEGVRSIPLSPQLDHLPVIQGSNMSENPRKSLDANESGSPLVDQELKQANTSLPSVANNGAIVSRELSRELLFSKNLYIGQVEQLPSIYLTFYYLGWYTEAIFERIANSLNIVDQHTGIPLSRLFLWMFSLKSWLGIKNEDLEKLEAAKKSE</sequence>
<reference evidence="1" key="1">
    <citation type="submission" date="2021-06" db="EMBL/GenBank/DDBJ databases">
        <authorList>
            <person name="Kallberg Y."/>
            <person name="Tangrot J."/>
            <person name="Rosling A."/>
        </authorList>
    </citation>
    <scope>NUCLEOTIDE SEQUENCE</scope>
    <source>
        <strain evidence="1">AU212A</strain>
    </source>
</reference>
<dbReference type="EMBL" id="CAJVPM010019008">
    <property type="protein sequence ID" value="CAG8627686.1"/>
    <property type="molecule type" value="Genomic_DNA"/>
</dbReference>
<comment type="caution">
    <text evidence="1">The sequence shown here is derived from an EMBL/GenBank/DDBJ whole genome shotgun (WGS) entry which is preliminary data.</text>
</comment>
<accession>A0ACA9N4I1</accession>
<gene>
    <name evidence="1" type="ORF">SCALOS_LOCUS7859</name>
</gene>
<evidence type="ECO:0000313" key="2">
    <source>
        <dbReference type="Proteomes" id="UP000789860"/>
    </source>
</evidence>
<organism evidence="1 2">
    <name type="scientific">Scutellospora calospora</name>
    <dbReference type="NCBI Taxonomy" id="85575"/>
    <lineage>
        <taxon>Eukaryota</taxon>
        <taxon>Fungi</taxon>
        <taxon>Fungi incertae sedis</taxon>
        <taxon>Mucoromycota</taxon>
        <taxon>Glomeromycotina</taxon>
        <taxon>Glomeromycetes</taxon>
        <taxon>Diversisporales</taxon>
        <taxon>Gigasporaceae</taxon>
        <taxon>Scutellospora</taxon>
    </lineage>
</organism>
<dbReference type="Proteomes" id="UP000789860">
    <property type="component" value="Unassembled WGS sequence"/>
</dbReference>
<feature type="non-terminal residue" evidence="1">
    <location>
        <position position="1"/>
    </location>
</feature>
<keyword evidence="2" id="KW-1185">Reference proteome</keyword>
<protein>
    <submittedName>
        <fullName evidence="1">10600_t:CDS:1</fullName>
    </submittedName>
</protein>
<proteinExistence type="predicted"/>